<accession>A3DNR8</accession>
<dbReference type="OrthoDB" id="376894at2157"/>
<keyword evidence="1" id="KW-1133">Transmembrane helix</keyword>
<name>A3DNR8_STAMF</name>
<feature type="transmembrane region" description="Helical" evidence="1">
    <location>
        <begin position="51"/>
        <end position="77"/>
    </location>
</feature>
<reference evidence="2 3" key="2">
    <citation type="journal article" date="2009" name="Stand. Genomic Sci.">
        <title>Complete genome sequence of Staphylothermus marinus Stetter and Fiala 1986 type strain F1.</title>
        <authorList>
            <person name="Anderson I.J."/>
            <person name="Sun H."/>
            <person name="Lapidus A."/>
            <person name="Copeland A."/>
            <person name="Glavina Del Rio T."/>
            <person name="Tice H."/>
            <person name="Dalin E."/>
            <person name="Lucas S."/>
            <person name="Barry K."/>
            <person name="Land M."/>
            <person name="Richardson P."/>
            <person name="Huber H."/>
            <person name="Kyrpides N.C."/>
        </authorList>
    </citation>
    <scope>NUCLEOTIDE SEQUENCE [LARGE SCALE GENOMIC DNA]</scope>
    <source>
        <strain evidence="3">ATCC 43588 / DSM 3639 / JCM 9404 / F1</strain>
    </source>
</reference>
<gene>
    <name evidence="2" type="ordered locus">Smar_1183</name>
</gene>
<dbReference type="AlphaFoldDB" id="A3DNR8"/>
<dbReference type="STRING" id="399550.Smar_1183"/>
<evidence type="ECO:0000313" key="2">
    <source>
        <dbReference type="EMBL" id="ABN70278.1"/>
    </source>
</evidence>
<feature type="transmembrane region" description="Helical" evidence="1">
    <location>
        <begin position="120"/>
        <end position="139"/>
    </location>
</feature>
<protein>
    <submittedName>
        <fullName evidence="2">Uncharacterized protein</fullName>
    </submittedName>
</protein>
<organism evidence="2 3">
    <name type="scientific">Staphylothermus marinus (strain ATCC 43588 / DSM 3639 / JCM 9404 / F1)</name>
    <dbReference type="NCBI Taxonomy" id="399550"/>
    <lineage>
        <taxon>Archaea</taxon>
        <taxon>Thermoproteota</taxon>
        <taxon>Thermoprotei</taxon>
        <taxon>Desulfurococcales</taxon>
        <taxon>Desulfurococcaceae</taxon>
        <taxon>Staphylothermus</taxon>
    </lineage>
</organism>
<dbReference type="HOGENOM" id="CLU_720839_0_0_2"/>
<sequence length="383" mass="43216">MNSKLFMPVFSLVVRGSILAVLTVISVWVYFGALINTGTDIFTYLASTTGLIGLRLAELLKISVIIVFLLVILVYSLRRDRLGIGLLRFMSLYSLSLLTIVAIIEAVVIAFLFIRGMSVFSAGASLVIIVILGLLIVIFSKKYPLVSITLSTLNKDGSESYVFPEISPLILDNEQVLRIKLYSSKNVKIITEPSENFQVSRLVKGLMYDYVDIKPLTTIGGKVKIYVDDILVYNMSIKARNVELKNMLFTVFFNDDPVYEQEYRVGLNETILDASKQAVNAALARLGLSFDDVKEIQFFTGENIRIPHNASIKDIANVDKVLVKIYSVEKHLEFLKYYRKADVFKLWDSLMKRLEVLAENMMELDSLIDSVVSELNTISGNWW</sequence>
<proteinExistence type="predicted"/>
<evidence type="ECO:0000313" key="3">
    <source>
        <dbReference type="Proteomes" id="UP000000254"/>
    </source>
</evidence>
<keyword evidence="1" id="KW-0472">Membrane</keyword>
<evidence type="ECO:0000256" key="1">
    <source>
        <dbReference type="SAM" id="Phobius"/>
    </source>
</evidence>
<dbReference type="RefSeq" id="WP_011839469.1">
    <property type="nucleotide sequence ID" value="NC_009033.1"/>
</dbReference>
<dbReference type="KEGG" id="smr:Smar_1183"/>
<dbReference type="GeneID" id="4907508"/>
<keyword evidence="3" id="KW-1185">Reference proteome</keyword>
<feature type="transmembrane region" description="Helical" evidence="1">
    <location>
        <begin position="12"/>
        <end position="31"/>
    </location>
</feature>
<dbReference type="EMBL" id="CP000575">
    <property type="protein sequence ID" value="ABN70278.1"/>
    <property type="molecule type" value="Genomic_DNA"/>
</dbReference>
<dbReference type="eggNOG" id="arCOG12431">
    <property type="taxonomic scope" value="Archaea"/>
</dbReference>
<dbReference type="Proteomes" id="UP000000254">
    <property type="component" value="Chromosome"/>
</dbReference>
<reference evidence="3" key="1">
    <citation type="journal article" date="2009" name="BMC Genomics">
        <title>The complete genome sequence of Staphylothermus marinus reveals differences in sulfur metabolism among heterotrophic Crenarchaeota.</title>
        <authorList>
            <person name="Anderson I.J."/>
            <person name="Dharmarajan L."/>
            <person name="Rodriguez J."/>
            <person name="Hooper S."/>
            <person name="Porat I."/>
            <person name="Ulrich L.E."/>
            <person name="Elkins J.G."/>
            <person name="Mavromatis K."/>
            <person name="Sun H."/>
            <person name="Land M."/>
            <person name="Lapidus A."/>
            <person name="Lucas S."/>
            <person name="Barry K."/>
            <person name="Huber H."/>
            <person name="Zhulin I.B."/>
            <person name="Whitman W.B."/>
            <person name="Mukhopadhyay B."/>
            <person name="Woese C."/>
            <person name="Bristow J."/>
            <person name="Kyrpides N."/>
        </authorList>
    </citation>
    <scope>NUCLEOTIDE SEQUENCE [LARGE SCALE GENOMIC DNA]</scope>
    <source>
        <strain evidence="3">ATCC 43588 / DSM 3639 / JCM 9404 / F1</strain>
    </source>
</reference>
<keyword evidence="1" id="KW-0812">Transmembrane</keyword>
<feature type="transmembrane region" description="Helical" evidence="1">
    <location>
        <begin position="89"/>
        <end position="114"/>
    </location>
</feature>